<dbReference type="GeneID" id="30983243"/>
<keyword evidence="1 4" id="KW-0813">Transport</keyword>
<evidence type="ECO:0000259" key="6">
    <source>
        <dbReference type="Pfam" id="PF04048"/>
    </source>
</evidence>
<proteinExistence type="inferred from homology"/>
<dbReference type="GO" id="GO:0006893">
    <property type="term" value="P:Golgi to plasma membrane transport"/>
    <property type="evidence" value="ECO:0007669"/>
    <property type="project" value="TreeGrafter"/>
</dbReference>
<dbReference type="GO" id="GO:0000145">
    <property type="term" value="C:exocyst"/>
    <property type="evidence" value="ECO:0007669"/>
    <property type="project" value="UniProtKB-UniRule"/>
</dbReference>
<dbReference type="RefSeq" id="XP_020066934.1">
    <property type="nucleotide sequence ID" value="XM_020209107.1"/>
</dbReference>
<feature type="compositionally biased region" description="Polar residues" evidence="5">
    <location>
        <begin position="8"/>
        <end position="27"/>
    </location>
</feature>
<dbReference type="GO" id="GO:0015031">
    <property type="term" value="P:protein transport"/>
    <property type="evidence" value="ECO:0007669"/>
    <property type="project" value="UniProtKB-KW"/>
</dbReference>
<keyword evidence="2 4" id="KW-0268">Exocytosis</keyword>
<sequence length="1106" mass="125855">MMSRRRSSNAGISTRATSNGHGSSSESMFELKEAQSSLRYDWPQLLQDDANPIELAVAFLDDTSVGLAHRLSEFEQVKQSTESALRNVVNDHHELFNNSVGSYHLLLSTLTESQQDSIAIKHMLESTTKDIHDRSDILGELSQTSARYADMIEILDAINEMMDIPTRIDQLVGDKKIHEVYDVISHGYKLAEQYNLWTLPAMNALQNYLEIQSNTLFDLIIDELQNEIYLKGSTALNDPASQLYSWDTLLRSNNPQLASFKTLIAELYNLEQYIYNSANLDIPEVVEVLHKPVQTFVNSQLPKLHSHFSNPLEKLYSLSDNDKHDASSALDYSVLLESTSSFSSESFHYIYMLLHTASKLSRLNQVIEILSGNNQLELHGLINRTIEEVKQKNGATIGKLDKHQAFDRSFTFDFIGTKNFSDNSVLILKDLFGSIFVKSLAVLQRHKIVSEIVHRIESGQNLSYDVHDIWNSIKKELQSLMTNYIYDSMIINGTSDMISTNSKIHDILRKRDLFQFEDVSYNKTSKGPEDLQIILQDMFPGFLLSDSLKTKGADAVDSNSPYIKNERFNAMVEVLVPKNLFNMRIILEFFLIFVAGSQKLFAGDGANKPANRTAIQFFEDFMKLSFLAHVRDSLDASFKEFIGHTGDSTKGIGSGLKLDLISMDKSQSNGEIGITPNSTNFTVIYQNALDFKRLFYNVCSVFNTSLTYRDEFSVLVLRFLKQFSDSYLSFYNELLSGGEENSRIVDYNSPASNKPILRTSKWIRVPSLTEISGMIISSQTSGDELKLLVQKELEMLVFGGREDSVFDTNKDDLLDNESFNQVCYLLLTTSWILTWLPFIKKESNYTATSGDLAFSLSAIDKLRYDWSFLENGRSLINVTTGGEDINQDNLYLALTKEKLNEFNAVVLNFHTIRDNTLLALRYDLRCKAIYYIGKSFKLIDWTPISEPGDSDQFIGLFNKEVFSIDNKLTKYLSDGEKESIFVGLPEFLNVLVIQGSQLIRKVNANGIKRVLLNIFTLQQMLRNLLKNPEEVDFGRSSIYFELFTLNEFNFINFVKANDHQFSADEYKNMVRLIYSEKLADGNGTQFNKTKYNDLLKKVDQVFASMD</sequence>
<evidence type="ECO:0000313" key="9">
    <source>
        <dbReference type="Proteomes" id="UP000094285"/>
    </source>
</evidence>
<organism evidence="8 9">
    <name type="scientific">Suhomyces tanzawaensis NRRL Y-17324</name>
    <dbReference type="NCBI Taxonomy" id="984487"/>
    <lineage>
        <taxon>Eukaryota</taxon>
        <taxon>Fungi</taxon>
        <taxon>Dikarya</taxon>
        <taxon>Ascomycota</taxon>
        <taxon>Saccharomycotina</taxon>
        <taxon>Pichiomycetes</taxon>
        <taxon>Debaryomycetaceae</taxon>
        <taxon>Suhomyces</taxon>
    </lineage>
</organism>
<gene>
    <name evidence="8" type="ORF">CANTADRAFT_44434</name>
</gene>
<dbReference type="OrthoDB" id="272977at2759"/>
<dbReference type="Pfam" id="PF20652">
    <property type="entry name" value="Sec8_C"/>
    <property type="match status" value="1"/>
</dbReference>
<evidence type="ECO:0000259" key="7">
    <source>
        <dbReference type="Pfam" id="PF20652"/>
    </source>
</evidence>
<reference evidence="9" key="1">
    <citation type="submission" date="2016-05" db="EMBL/GenBank/DDBJ databases">
        <title>Comparative genomics of biotechnologically important yeasts.</title>
        <authorList>
            <consortium name="DOE Joint Genome Institute"/>
            <person name="Riley R."/>
            <person name="Haridas S."/>
            <person name="Wolfe K.H."/>
            <person name="Lopes M.R."/>
            <person name="Hittinger C.T."/>
            <person name="Goker M."/>
            <person name="Salamov A."/>
            <person name="Wisecaver J."/>
            <person name="Long T.M."/>
            <person name="Aerts A.L."/>
            <person name="Barry K."/>
            <person name="Choi C."/>
            <person name="Clum A."/>
            <person name="Coughlan A.Y."/>
            <person name="Deshpande S."/>
            <person name="Douglass A.P."/>
            <person name="Hanson S.J."/>
            <person name="Klenk H.-P."/>
            <person name="Labutti K."/>
            <person name="Lapidus A."/>
            <person name="Lindquist E."/>
            <person name="Lipzen A."/>
            <person name="Meier-Kolthoff J.P."/>
            <person name="Ohm R.A."/>
            <person name="Otillar R.P."/>
            <person name="Pangilinan J."/>
            <person name="Peng Y."/>
            <person name="Rokas A."/>
            <person name="Rosa C.A."/>
            <person name="Scheuner C."/>
            <person name="Sibirny A.A."/>
            <person name="Slot J.C."/>
            <person name="Stielow J.B."/>
            <person name="Sun H."/>
            <person name="Kurtzman C.P."/>
            <person name="Blackwell M."/>
            <person name="Grigoriev I.V."/>
            <person name="Jeffries T.W."/>
        </authorList>
    </citation>
    <scope>NUCLEOTIDE SEQUENCE [LARGE SCALE GENOMIC DNA]</scope>
    <source>
        <strain evidence="9">NRRL Y-17324</strain>
    </source>
</reference>
<accession>A0A1E4SQX8</accession>
<dbReference type="Proteomes" id="UP000094285">
    <property type="component" value="Unassembled WGS sequence"/>
</dbReference>
<feature type="domain" description="Exocyst complex component Sec8 N-terminal" evidence="6">
    <location>
        <begin position="30"/>
        <end position="171"/>
    </location>
</feature>
<dbReference type="AlphaFoldDB" id="A0A1E4SQX8"/>
<feature type="domain" description="Exocyst complex component Sec8 middle helical bundle" evidence="7">
    <location>
        <begin position="344"/>
        <end position="591"/>
    </location>
</feature>
<name>A0A1E4SQX8_9ASCO</name>
<dbReference type="GO" id="GO:0006612">
    <property type="term" value="P:protein targeting to membrane"/>
    <property type="evidence" value="ECO:0007669"/>
    <property type="project" value="UniProtKB-UniRule"/>
</dbReference>
<dbReference type="STRING" id="984487.A0A1E4SQX8"/>
<keyword evidence="3 4" id="KW-0653">Protein transport</keyword>
<dbReference type="GO" id="GO:0090522">
    <property type="term" value="P:vesicle tethering involved in exocytosis"/>
    <property type="evidence" value="ECO:0007669"/>
    <property type="project" value="UniProtKB-UniRule"/>
</dbReference>
<evidence type="ECO:0000313" key="8">
    <source>
        <dbReference type="EMBL" id="ODV81812.1"/>
    </source>
</evidence>
<dbReference type="InterPro" id="IPR007191">
    <property type="entry name" value="Sec8_exocyst_N"/>
</dbReference>
<evidence type="ECO:0000256" key="2">
    <source>
        <dbReference type="ARBA" id="ARBA00022483"/>
    </source>
</evidence>
<comment type="similarity">
    <text evidence="4">Belongs to the SEC8 family.</text>
</comment>
<dbReference type="PANTHER" id="PTHR14146:SF0">
    <property type="entry name" value="EXOCYST COMPLEX COMPONENT 4"/>
    <property type="match status" value="1"/>
</dbReference>
<feature type="region of interest" description="Disordered" evidence="5">
    <location>
        <begin position="1"/>
        <end position="30"/>
    </location>
</feature>
<keyword evidence="9" id="KW-1185">Reference proteome</keyword>
<dbReference type="InterPro" id="IPR039682">
    <property type="entry name" value="Sec8/EXOC4"/>
</dbReference>
<protein>
    <recommendedName>
        <fullName evidence="4">Exocyst complex component Sec8</fullName>
    </recommendedName>
</protein>
<dbReference type="Pfam" id="PF04048">
    <property type="entry name" value="Sec8_N"/>
    <property type="match status" value="1"/>
</dbReference>
<comment type="function">
    <text evidence="4">Component of the exocyst complex involved in the docking of exocytic vesicles with fusion sites on the plasma membrane.</text>
</comment>
<evidence type="ECO:0000256" key="3">
    <source>
        <dbReference type="ARBA" id="ARBA00022927"/>
    </source>
</evidence>
<evidence type="ECO:0000256" key="5">
    <source>
        <dbReference type="SAM" id="MobiDB-lite"/>
    </source>
</evidence>
<dbReference type="EMBL" id="KV453909">
    <property type="protein sequence ID" value="ODV81812.1"/>
    <property type="molecule type" value="Genomic_DNA"/>
</dbReference>
<evidence type="ECO:0000256" key="1">
    <source>
        <dbReference type="ARBA" id="ARBA00022448"/>
    </source>
</evidence>
<dbReference type="PANTHER" id="PTHR14146">
    <property type="entry name" value="EXOCYST COMPLEX COMPONENT 4"/>
    <property type="match status" value="1"/>
</dbReference>
<evidence type="ECO:0000256" key="4">
    <source>
        <dbReference type="RuleBase" id="RU367079"/>
    </source>
</evidence>
<dbReference type="GO" id="GO:0006904">
    <property type="term" value="P:vesicle docking involved in exocytosis"/>
    <property type="evidence" value="ECO:0007669"/>
    <property type="project" value="InterPro"/>
</dbReference>
<dbReference type="InterPro" id="IPR048630">
    <property type="entry name" value="Sec8_M"/>
</dbReference>